<keyword evidence="3" id="KW-1185">Reference proteome</keyword>
<proteinExistence type="predicted"/>
<evidence type="ECO:0000256" key="1">
    <source>
        <dbReference type="SAM" id="MobiDB-lite"/>
    </source>
</evidence>
<feature type="region of interest" description="Disordered" evidence="1">
    <location>
        <begin position="1"/>
        <end position="21"/>
    </location>
</feature>
<evidence type="ECO:0000313" key="3">
    <source>
        <dbReference type="Proteomes" id="UP001283361"/>
    </source>
</evidence>
<accession>A0AAE0YFX4</accession>
<dbReference type="AlphaFoldDB" id="A0AAE0YFX4"/>
<dbReference type="EMBL" id="JAWDGP010006317">
    <property type="protein sequence ID" value="KAK3743305.1"/>
    <property type="molecule type" value="Genomic_DNA"/>
</dbReference>
<reference evidence="2" key="1">
    <citation type="journal article" date="2023" name="G3 (Bethesda)">
        <title>A reference genome for the long-term kleptoplast-retaining sea slug Elysia crispata morphotype clarki.</title>
        <authorList>
            <person name="Eastman K.E."/>
            <person name="Pendleton A.L."/>
            <person name="Shaikh M.A."/>
            <person name="Suttiyut T."/>
            <person name="Ogas R."/>
            <person name="Tomko P."/>
            <person name="Gavelis G."/>
            <person name="Widhalm J.R."/>
            <person name="Wisecaver J.H."/>
        </authorList>
    </citation>
    <scope>NUCLEOTIDE SEQUENCE</scope>
    <source>
        <strain evidence="2">ECLA1</strain>
    </source>
</reference>
<protein>
    <submittedName>
        <fullName evidence="2">Uncharacterized protein</fullName>
    </submittedName>
</protein>
<sequence>MSRHYRQTSSVLSPKPPKSVDFPGNIRSRVKASVKIWTILLILLTVRAMLDGSHFHINFILVRPVSSPAAGCQIIESQSVFGVEQR</sequence>
<comment type="caution">
    <text evidence="2">The sequence shown here is derived from an EMBL/GenBank/DDBJ whole genome shotgun (WGS) entry which is preliminary data.</text>
</comment>
<gene>
    <name evidence="2" type="ORF">RRG08_007544</name>
</gene>
<name>A0AAE0YFX4_9GAST</name>
<dbReference type="Proteomes" id="UP001283361">
    <property type="component" value="Unassembled WGS sequence"/>
</dbReference>
<organism evidence="2 3">
    <name type="scientific">Elysia crispata</name>
    <name type="common">lettuce slug</name>
    <dbReference type="NCBI Taxonomy" id="231223"/>
    <lineage>
        <taxon>Eukaryota</taxon>
        <taxon>Metazoa</taxon>
        <taxon>Spiralia</taxon>
        <taxon>Lophotrochozoa</taxon>
        <taxon>Mollusca</taxon>
        <taxon>Gastropoda</taxon>
        <taxon>Heterobranchia</taxon>
        <taxon>Euthyneura</taxon>
        <taxon>Panpulmonata</taxon>
        <taxon>Sacoglossa</taxon>
        <taxon>Placobranchoidea</taxon>
        <taxon>Plakobranchidae</taxon>
        <taxon>Elysia</taxon>
    </lineage>
</organism>
<evidence type="ECO:0000313" key="2">
    <source>
        <dbReference type="EMBL" id="KAK3743305.1"/>
    </source>
</evidence>